<feature type="compositionally biased region" description="Basic and acidic residues" evidence="1">
    <location>
        <begin position="240"/>
        <end position="251"/>
    </location>
</feature>
<feature type="compositionally biased region" description="Low complexity" evidence="1">
    <location>
        <begin position="171"/>
        <end position="180"/>
    </location>
</feature>
<dbReference type="Proteomes" id="UP001197093">
    <property type="component" value="Unassembled WGS sequence"/>
</dbReference>
<proteinExistence type="predicted"/>
<evidence type="ECO:0000256" key="1">
    <source>
        <dbReference type="SAM" id="MobiDB-lite"/>
    </source>
</evidence>
<organism evidence="2 3">
    <name type="scientific">Staphylotrichum longicolle</name>
    <dbReference type="NCBI Taxonomy" id="669026"/>
    <lineage>
        <taxon>Eukaryota</taxon>
        <taxon>Fungi</taxon>
        <taxon>Dikarya</taxon>
        <taxon>Ascomycota</taxon>
        <taxon>Pezizomycotina</taxon>
        <taxon>Sordariomycetes</taxon>
        <taxon>Sordariomycetidae</taxon>
        <taxon>Sordariales</taxon>
        <taxon>Chaetomiaceae</taxon>
        <taxon>Staphylotrichum</taxon>
    </lineage>
</organism>
<name>A0AAD4F7D1_9PEZI</name>
<feature type="compositionally biased region" description="Low complexity" evidence="1">
    <location>
        <begin position="275"/>
        <end position="288"/>
    </location>
</feature>
<evidence type="ECO:0000313" key="2">
    <source>
        <dbReference type="EMBL" id="KAG7294494.1"/>
    </source>
</evidence>
<comment type="caution">
    <text evidence="2">The sequence shown here is derived from an EMBL/GenBank/DDBJ whole genome shotgun (WGS) entry which is preliminary data.</text>
</comment>
<dbReference type="EMBL" id="JAHCVI010000001">
    <property type="protein sequence ID" value="KAG7294494.1"/>
    <property type="molecule type" value="Genomic_DNA"/>
</dbReference>
<protein>
    <submittedName>
        <fullName evidence="2">Uncharacterized protein</fullName>
    </submittedName>
</protein>
<feature type="compositionally biased region" description="Polar residues" evidence="1">
    <location>
        <begin position="227"/>
        <end position="238"/>
    </location>
</feature>
<evidence type="ECO:0000313" key="3">
    <source>
        <dbReference type="Proteomes" id="UP001197093"/>
    </source>
</evidence>
<feature type="region of interest" description="Disordered" evidence="1">
    <location>
        <begin position="148"/>
        <end position="180"/>
    </location>
</feature>
<dbReference type="AlphaFoldDB" id="A0AAD4F7D1"/>
<keyword evidence="3" id="KW-1185">Reference proteome</keyword>
<reference evidence="2" key="1">
    <citation type="submission" date="2023-02" db="EMBL/GenBank/DDBJ databases">
        <authorList>
            <person name="Palmer J.M."/>
        </authorList>
    </citation>
    <scope>NUCLEOTIDE SEQUENCE</scope>
    <source>
        <strain evidence="2">FW57</strain>
    </source>
</reference>
<gene>
    <name evidence="2" type="ORF">NEMBOFW57_004569</name>
</gene>
<sequence length="288" mass="31307">MRIALFVSVLGHELCNHVFQPTYLHSFAGLSGLGSVLKTLAEAQPDLESHLRSVLLKASTSITVENEPVDRACIKAVVTAVKDVVQMVIPEAKRTRFEAELHDFCNTVCERWRFIQTLDDRIVPNLGTDRFSKRKYNWALFSCNIPTPSPPAGPKQRANGTASAPGPQKRSASPASRSQASSTADLAAGIAVWPAFYNLTTVDEETLAEGYILPVSLTRAAEEEQNAVPTPTSPSARSNFHKEQREMERSLNPKKRRSSIATVNGQAGEAKERSSFLSKSSGSGAKGV</sequence>
<accession>A0AAD4F7D1</accession>
<feature type="region of interest" description="Disordered" evidence="1">
    <location>
        <begin position="223"/>
        <end position="288"/>
    </location>
</feature>